<proteinExistence type="predicted"/>
<dbReference type="PANTHER" id="PTHR24129">
    <property type="entry name" value="ANKYCORBIN"/>
    <property type="match status" value="1"/>
</dbReference>
<feature type="region of interest" description="Disordered" evidence="4">
    <location>
        <begin position="271"/>
        <end position="290"/>
    </location>
</feature>
<comment type="caution">
    <text evidence="5">The sequence shown here is derived from an EMBL/GenBank/DDBJ whole genome shotgun (WGS) entry which is preliminary data.</text>
</comment>
<feature type="compositionally biased region" description="Basic and acidic residues" evidence="4">
    <location>
        <begin position="271"/>
        <end position="283"/>
    </location>
</feature>
<feature type="repeat" description="ANK" evidence="3">
    <location>
        <begin position="123"/>
        <end position="155"/>
    </location>
</feature>
<feature type="region of interest" description="Disordered" evidence="4">
    <location>
        <begin position="1163"/>
        <end position="1193"/>
    </location>
</feature>
<evidence type="ECO:0000313" key="5">
    <source>
        <dbReference type="EMBL" id="KAG8574881.1"/>
    </source>
</evidence>
<feature type="repeat" description="ANK" evidence="3">
    <location>
        <begin position="156"/>
        <end position="188"/>
    </location>
</feature>
<feature type="compositionally biased region" description="Basic and acidic residues" evidence="4">
    <location>
        <begin position="1169"/>
        <end position="1193"/>
    </location>
</feature>
<keyword evidence="6" id="KW-1185">Reference proteome</keyword>
<dbReference type="InterPro" id="IPR042420">
    <property type="entry name" value="RAI14/UACA"/>
</dbReference>
<keyword evidence="2" id="KW-0175">Coiled coil</keyword>
<sequence>MKSLKSRLKKHEVTITQTTDWNKYDERLMRSAERGDVEKISATLAKKGVSPTKLDLEGRSAFHVVASKGHLECLNTILLHGVDLTAPDAAGRNALHLSAKYGHSLCLQKLLQFNCPTENVDLQGRTALHDAAMSDCCSSVQLLCDHGALVNSKDLDGRTPLALATQMCRPAICQLLIEKGADLNSRDKQNKTPLMLGCEYGCREAVEVLLRAGADVTLVDTLGHDCTYYSRIGDNLEVLSLIRTAVENSPRAVEPMRSMVSLRSKWAKYNSKEESSSKSKEQSVDLETENEDLRDRMRKIQHEHRALLDKVGGLQHQLGQEQMMTDDLESEKEELKSLLEVKEKELEESLRTMENLRGKLRYYEQKNLSAPNSPFSNGKEDIVVKQNLVLNADPQLAAHLPARSQLRPLELPGENTEQRQELEAIRRYYEMSREETLRLQQELTRRSSECVALASERDRCKADSDKQIRQLEEALRDVQKRMLDSESKVKQMQTHFLALKDHLTQEAVNGSSRAEELQEQLREIKNKYEGASAEVGKLRNQLRHNELLVQELRREDARLRKDNRRLQDDLALCEEEKERAERRVQEVGEQLGLAVTTEKFENMKCLLTNEVNEKSRSLEETAQELVKARDELENANREKKRSEAKWDMVKKELDELKVKNSILRREGEKLQSEKTLLQRQIEELKGEMRSHHVPAQLHSETKRACEETIAQLSQKLAESEASHRKAEQEQVKLMEERKTLKEGMVLLQSSTTPREEHEKNMKDMQLRIRDLEKQLADVSKKHEEEAKKANSLLSENANLRENHIPLTTHLQTSASLTAELEKAKSELAASRKQLEKETKEMTTVRAELEKFVVKQTALQTQLDNECTLSSELQKQLKSEAAKQAELQEKLNCETAKLTELRNQASKEAATRAELQAQLQHTKKQLGTEYVTQKEHKEKVAELQKSKDQIEQEYLQAHASYQHEKEEVRRLQVALEEQRAELDTLHHCITEKYAPLTSVQEKEKNFQAIRKEMESEVQKHRRTAQAAQDDLAKQLQEAVKLKKDLETAEHSLAEERRAQKGEEKAMLTELEELRGCLEQLQKDSKEKLHVLQEENLQTTNKLKEMQESLSSQYIPIERHSELQTILKNTKATLEAELKAKANSYEKMQEKVRSLEQEVENLRAASVSSRHYAEEKEALQRSAAEQKSREKEEKCQAAEQEVQRLREELKKAQQNLTELERYSNREKSDFSAVRQALEQRVAQLEETSNRFRDDGKRAAQDLQEALRQSEKMRHKSSSQEQEIGKLMEKHKQSMTTIEGLKENIQKSSEDLESKDKQIRSLLNDVDKLKKSLALLPEKIQSQEALQNQIKSLQCQLDETHRRHQEIISIYRAHLLNAVQGHMDADVQDALLQIIHMRQELVC</sequence>
<dbReference type="Proteomes" id="UP000824782">
    <property type="component" value="Unassembled WGS sequence"/>
</dbReference>
<dbReference type="SUPFAM" id="SSF57997">
    <property type="entry name" value="Tropomyosin"/>
    <property type="match status" value="1"/>
</dbReference>
<dbReference type="EMBL" id="WNYA01000004">
    <property type="protein sequence ID" value="KAG8574881.1"/>
    <property type="molecule type" value="Genomic_DNA"/>
</dbReference>
<keyword evidence="1" id="KW-0677">Repeat</keyword>
<evidence type="ECO:0000256" key="3">
    <source>
        <dbReference type="PROSITE-ProRule" id="PRU00023"/>
    </source>
</evidence>
<dbReference type="SUPFAM" id="SSF48403">
    <property type="entry name" value="Ankyrin repeat"/>
    <property type="match status" value="1"/>
</dbReference>
<name>A0AAV7BQW9_ENGPU</name>
<evidence type="ECO:0008006" key="7">
    <source>
        <dbReference type="Google" id="ProtNLM"/>
    </source>
</evidence>
<evidence type="ECO:0000313" key="6">
    <source>
        <dbReference type="Proteomes" id="UP000824782"/>
    </source>
</evidence>
<dbReference type="GO" id="GO:0003779">
    <property type="term" value="F:actin binding"/>
    <property type="evidence" value="ECO:0007669"/>
    <property type="project" value="InterPro"/>
</dbReference>
<dbReference type="Gene3D" id="1.25.40.20">
    <property type="entry name" value="Ankyrin repeat-containing domain"/>
    <property type="match status" value="2"/>
</dbReference>
<dbReference type="SMART" id="SM00248">
    <property type="entry name" value="ANK"/>
    <property type="match status" value="5"/>
</dbReference>
<protein>
    <recommendedName>
        <fullName evidence="7">Uveal autoantigen with coiled-coil domains and ankyrin repeats</fullName>
    </recommendedName>
</protein>
<accession>A0AAV7BQW9</accession>
<organism evidence="5 6">
    <name type="scientific">Engystomops pustulosus</name>
    <name type="common">Tungara frog</name>
    <name type="synonym">Physalaemus pustulosus</name>
    <dbReference type="NCBI Taxonomy" id="76066"/>
    <lineage>
        <taxon>Eukaryota</taxon>
        <taxon>Metazoa</taxon>
        <taxon>Chordata</taxon>
        <taxon>Craniata</taxon>
        <taxon>Vertebrata</taxon>
        <taxon>Euteleostomi</taxon>
        <taxon>Amphibia</taxon>
        <taxon>Batrachia</taxon>
        <taxon>Anura</taxon>
        <taxon>Neobatrachia</taxon>
        <taxon>Hyloidea</taxon>
        <taxon>Leptodactylidae</taxon>
        <taxon>Leiuperinae</taxon>
        <taxon>Engystomops</taxon>
    </lineage>
</organism>
<dbReference type="PROSITE" id="PS50297">
    <property type="entry name" value="ANK_REP_REGION"/>
    <property type="match status" value="4"/>
</dbReference>
<feature type="repeat" description="ANK" evidence="3">
    <location>
        <begin position="189"/>
        <end position="221"/>
    </location>
</feature>
<dbReference type="PROSITE" id="PS50088">
    <property type="entry name" value="ANK_REPEAT"/>
    <property type="match status" value="4"/>
</dbReference>
<dbReference type="Pfam" id="PF12796">
    <property type="entry name" value="Ank_2"/>
    <property type="match status" value="2"/>
</dbReference>
<evidence type="ECO:0000256" key="4">
    <source>
        <dbReference type="SAM" id="MobiDB-lite"/>
    </source>
</evidence>
<dbReference type="PANTHER" id="PTHR24129:SF1">
    <property type="entry name" value="UVEAL AUTOANTIGEN WITH COILED-COIL DOMAINS AND ANKYRIN REPEATS"/>
    <property type="match status" value="1"/>
</dbReference>
<reference evidence="5" key="1">
    <citation type="thesis" date="2020" institute="ProQuest LLC" country="789 East Eisenhower Parkway, Ann Arbor, MI, USA">
        <title>Comparative Genomics and Chromosome Evolution.</title>
        <authorList>
            <person name="Mudd A.B."/>
        </authorList>
    </citation>
    <scope>NUCLEOTIDE SEQUENCE</scope>
    <source>
        <strain evidence="5">237g6f4</strain>
        <tissue evidence="5">Blood</tissue>
    </source>
</reference>
<dbReference type="InterPro" id="IPR036770">
    <property type="entry name" value="Ankyrin_rpt-contain_sf"/>
</dbReference>
<dbReference type="InterPro" id="IPR002110">
    <property type="entry name" value="Ankyrin_rpt"/>
</dbReference>
<feature type="repeat" description="ANK" evidence="3">
    <location>
        <begin position="57"/>
        <end position="89"/>
    </location>
</feature>
<evidence type="ECO:0000256" key="1">
    <source>
        <dbReference type="ARBA" id="ARBA00022737"/>
    </source>
</evidence>
<evidence type="ECO:0000256" key="2">
    <source>
        <dbReference type="ARBA" id="ARBA00023054"/>
    </source>
</evidence>
<gene>
    <name evidence="5" type="ORF">GDO81_009381</name>
</gene>
<keyword evidence="3" id="KW-0040">ANK repeat</keyword>